<evidence type="ECO:0000256" key="1">
    <source>
        <dbReference type="ARBA" id="ARBA00010617"/>
    </source>
</evidence>
<dbReference type="EMBL" id="BAAARW010000006">
    <property type="protein sequence ID" value="GAA2411493.1"/>
    <property type="molecule type" value="Genomic_DNA"/>
</dbReference>
<sequence>MPPSQDVNRVAAPRKFPFRTPNQFHPPCEHAELRDTEPVARVQLPTGHAAWVATRYADVRQVCTDRRFSKAAVTEPGAPRLIPLQRGSKSLVIMDPPEHTRLRKIVSRAFTARRVEELRPHVRELTEGYVDRMLDQGPPADLIAHLALPLPVTVICELLGVPAEDRERFQGWTDGMLTIGAPALARADEIKDSVGRLRAYLAELIAARVAEASGDLLGTLGRAHADEGRLTEEELLTFGMTLLAAGYHTTTAAITHSVFHLLRERERYELLRKDPGAIPAAVEELLRFGQIGGGAGAIRIAVEDVELGGVTVRKGEAVIPLFNAANRDPEVFTDPDTLELRREDNPHIGLGHGIHFCLGAPLARLELQVVLEVLVRRLPGLHLVTAEDDISWQAGLAFARPVALPLAW</sequence>
<gene>
    <name evidence="2" type="ORF">GCM10010191_20880</name>
</gene>
<dbReference type="InterPro" id="IPR036396">
    <property type="entry name" value="Cyt_P450_sf"/>
</dbReference>
<dbReference type="SUPFAM" id="SSF48264">
    <property type="entry name" value="Cytochrome P450"/>
    <property type="match status" value="1"/>
</dbReference>
<dbReference type="Gene3D" id="1.10.630.10">
    <property type="entry name" value="Cytochrome P450"/>
    <property type="match status" value="1"/>
</dbReference>
<protein>
    <submittedName>
        <fullName evidence="2">Cytochrome P450</fullName>
    </submittedName>
</protein>
<organism evidence="2 3">
    <name type="scientific">Actinomadura vinacea</name>
    <dbReference type="NCBI Taxonomy" id="115336"/>
    <lineage>
        <taxon>Bacteria</taxon>
        <taxon>Bacillati</taxon>
        <taxon>Actinomycetota</taxon>
        <taxon>Actinomycetes</taxon>
        <taxon>Streptosporangiales</taxon>
        <taxon>Thermomonosporaceae</taxon>
        <taxon>Actinomadura</taxon>
    </lineage>
</organism>
<dbReference type="Proteomes" id="UP001501231">
    <property type="component" value="Unassembled WGS sequence"/>
</dbReference>
<dbReference type="RefSeq" id="WP_344588490.1">
    <property type="nucleotide sequence ID" value="NZ_BAAARW010000006.1"/>
</dbReference>
<dbReference type="PANTHER" id="PTHR46696:SF1">
    <property type="entry name" value="CYTOCHROME P450 YJIB-RELATED"/>
    <property type="match status" value="1"/>
</dbReference>
<evidence type="ECO:0000313" key="2">
    <source>
        <dbReference type="EMBL" id="GAA2411493.1"/>
    </source>
</evidence>
<keyword evidence="3" id="KW-1185">Reference proteome</keyword>
<dbReference type="InterPro" id="IPR002397">
    <property type="entry name" value="Cyt_P450_B"/>
</dbReference>
<dbReference type="CDD" id="cd11031">
    <property type="entry name" value="Cyp158A-like"/>
    <property type="match status" value="1"/>
</dbReference>
<comment type="similarity">
    <text evidence="1">Belongs to the cytochrome P450 family.</text>
</comment>
<dbReference type="PRINTS" id="PR00385">
    <property type="entry name" value="P450"/>
</dbReference>
<comment type="caution">
    <text evidence="2">The sequence shown here is derived from an EMBL/GenBank/DDBJ whole genome shotgun (WGS) entry which is preliminary data.</text>
</comment>
<evidence type="ECO:0000313" key="3">
    <source>
        <dbReference type="Proteomes" id="UP001501231"/>
    </source>
</evidence>
<dbReference type="PRINTS" id="PR00359">
    <property type="entry name" value="BP450"/>
</dbReference>
<accession>A0ABN3ISS2</accession>
<dbReference type="InterPro" id="IPR001128">
    <property type="entry name" value="Cyt_P450"/>
</dbReference>
<reference evidence="3" key="1">
    <citation type="journal article" date="2019" name="Int. J. Syst. Evol. Microbiol.">
        <title>The Global Catalogue of Microorganisms (GCM) 10K type strain sequencing project: providing services to taxonomists for standard genome sequencing and annotation.</title>
        <authorList>
            <consortium name="The Broad Institute Genomics Platform"/>
            <consortium name="The Broad Institute Genome Sequencing Center for Infectious Disease"/>
            <person name="Wu L."/>
            <person name="Ma J."/>
        </authorList>
    </citation>
    <scope>NUCLEOTIDE SEQUENCE [LARGE SCALE GENOMIC DNA]</scope>
    <source>
        <strain evidence="3">JCM 3325</strain>
    </source>
</reference>
<proteinExistence type="inferred from homology"/>
<name>A0ABN3ISS2_9ACTN</name>
<dbReference type="PANTHER" id="PTHR46696">
    <property type="entry name" value="P450, PUTATIVE (EUROFUNG)-RELATED"/>
    <property type="match status" value="1"/>
</dbReference>
<dbReference type="Pfam" id="PF00067">
    <property type="entry name" value="p450"/>
    <property type="match status" value="1"/>
</dbReference>